<evidence type="ECO:0000313" key="1">
    <source>
        <dbReference type="EMBL" id="RQG88852.1"/>
    </source>
</evidence>
<keyword evidence="2" id="KW-1185">Reference proteome</keyword>
<sequence length="64" mass="7424">MASLAARSSRLTSTRVREVTFLEDLYATQSTAVEMFQVLRLLWMSSMWIGVLPRNPFRLVDDQM</sequence>
<dbReference type="AlphaFoldDB" id="A0A3N6MTZ6"/>
<name>A0A3N6MTZ6_9EURY</name>
<protein>
    <submittedName>
        <fullName evidence="1">Uncharacterized protein</fullName>
    </submittedName>
</protein>
<comment type="caution">
    <text evidence="1">The sequence shown here is derived from an EMBL/GenBank/DDBJ whole genome shotgun (WGS) entry which is preliminary data.</text>
</comment>
<accession>A0A3N6MTZ6</accession>
<gene>
    <name evidence="1" type="ORF">EA462_10655</name>
</gene>
<proteinExistence type="predicted"/>
<dbReference type="EMBL" id="REFY01000004">
    <property type="protein sequence ID" value="RQG88852.1"/>
    <property type="molecule type" value="Genomic_DNA"/>
</dbReference>
<reference evidence="1 2" key="1">
    <citation type="submission" date="2018-10" db="EMBL/GenBank/DDBJ databases">
        <title>Natrarchaeobius chitinivorans gen. nov., sp. nov., and Natrarchaeobius haloalkaliphilus sp. nov., alkaliphilic, chitin-utilizing haloarchaea from hypersaline alkaline lakes.</title>
        <authorList>
            <person name="Sorokin D.Y."/>
            <person name="Elcheninov A.G."/>
            <person name="Kostrikina N.A."/>
            <person name="Bale N.J."/>
            <person name="Sinninghe Damste J.S."/>
            <person name="Khijniak T.V."/>
            <person name="Kublanov I.V."/>
            <person name="Toshchakov S.V."/>
        </authorList>
    </citation>
    <scope>NUCLEOTIDE SEQUENCE [LARGE SCALE GENOMIC DNA]</scope>
    <source>
        <strain evidence="1 2">AArcht-Sl</strain>
    </source>
</reference>
<evidence type="ECO:0000313" key="2">
    <source>
        <dbReference type="Proteomes" id="UP000273828"/>
    </source>
</evidence>
<dbReference type="Proteomes" id="UP000273828">
    <property type="component" value="Unassembled WGS sequence"/>
</dbReference>
<organism evidence="1 2">
    <name type="scientific">Natrarchaeobius halalkaliphilus</name>
    <dbReference type="NCBI Taxonomy" id="1679091"/>
    <lineage>
        <taxon>Archaea</taxon>
        <taxon>Methanobacteriati</taxon>
        <taxon>Methanobacteriota</taxon>
        <taxon>Stenosarchaea group</taxon>
        <taxon>Halobacteria</taxon>
        <taxon>Halobacteriales</taxon>
        <taxon>Natrialbaceae</taxon>
        <taxon>Natrarchaeobius</taxon>
    </lineage>
</organism>